<sequence>MAAAKKSTQKSGTAAASGATVTSENKGNTQTGARIRTAYVEYVLTHGQRPATVYKFCLDLGIKEDAFYAHFGSFDGLEKQIWKGFIDKTISRLTADQAFAEFSTREKILAFYYTLLEELKNNRSYVLYQLEHSRKLELIPDYIKGFKTAFETFFETLLNEGKGNGEIATRPLLDKRYPQLFWMHLGFILIFWKEDDSPGFEKTDAAVEKSVNLAFDLIGKGAVDSAMDFAKFLYQNKK</sequence>
<dbReference type="AlphaFoldDB" id="A0A1M5VY03"/>
<evidence type="ECO:0000313" key="4">
    <source>
        <dbReference type="Proteomes" id="UP000184212"/>
    </source>
</evidence>
<dbReference type="EMBL" id="FQWQ01000004">
    <property type="protein sequence ID" value="SHH80081.1"/>
    <property type="molecule type" value="Genomic_DNA"/>
</dbReference>
<dbReference type="InterPro" id="IPR036271">
    <property type="entry name" value="Tet_transcr_reg_TetR-rel_C_sf"/>
</dbReference>
<feature type="region of interest" description="Disordered" evidence="1">
    <location>
        <begin position="1"/>
        <end position="28"/>
    </location>
</feature>
<proteinExistence type="predicted"/>
<evidence type="ECO:0000313" key="3">
    <source>
        <dbReference type="EMBL" id="SHH80081.1"/>
    </source>
</evidence>
<dbReference type="Gene3D" id="1.10.357.10">
    <property type="entry name" value="Tetracycline Repressor, domain 2"/>
    <property type="match status" value="1"/>
</dbReference>
<keyword evidence="4" id="KW-1185">Reference proteome</keyword>
<dbReference type="InterPro" id="IPR041673">
    <property type="entry name" value="TetR_C_23"/>
</dbReference>
<dbReference type="GO" id="GO:0003677">
    <property type="term" value="F:DNA binding"/>
    <property type="evidence" value="ECO:0007669"/>
    <property type="project" value="UniProtKB-KW"/>
</dbReference>
<evidence type="ECO:0000259" key="2">
    <source>
        <dbReference type="Pfam" id="PF17931"/>
    </source>
</evidence>
<evidence type="ECO:0000256" key="1">
    <source>
        <dbReference type="SAM" id="MobiDB-lite"/>
    </source>
</evidence>
<reference evidence="3 4" key="1">
    <citation type="submission" date="2016-11" db="EMBL/GenBank/DDBJ databases">
        <authorList>
            <person name="Jaros S."/>
            <person name="Januszkiewicz K."/>
            <person name="Wedrychowicz H."/>
        </authorList>
    </citation>
    <scope>NUCLEOTIDE SEQUENCE [LARGE SCALE GENOMIC DNA]</scope>
    <source>
        <strain evidence="3 4">DSM 24574</strain>
    </source>
</reference>
<name>A0A1M5VY03_9BACT</name>
<protein>
    <submittedName>
        <fullName evidence="3">DNA-binding transcriptional regulator, AcrR family</fullName>
    </submittedName>
</protein>
<organism evidence="3 4">
    <name type="scientific">Chryseolinea serpens</name>
    <dbReference type="NCBI Taxonomy" id="947013"/>
    <lineage>
        <taxon>Bacteria</taxon>
        <taxon>Pseudomonadati</taxon>
        <taxon>Bacteroidota</taxon>
        <taxon>Cytophagia</taxon>
        <taxon>Cytophagales</taxon>
        <taxon>Fulvivirgaceae</taxon>
        <taxon>Chryseolinea</taxon>
    </lineage>
</organism>
<dbReference type="Pfam" id="PF17931">
    <property type="entry name" value="TetR_C_23"/>
    <property type="match status" value="1"/>
</dbReference>
<dbReference type="SUPFAM" id="SSF48498">
    <property type="entry name" value="Tetracyclin repressor-like, C-terminal domain"/>
    <property type="match status" value="1"/>
</dbReference>
<dbReference type="RefSeq" id="WP_178377215.1">
    <property type="nucleotide sequence ID" value="NZ_FQWQ01000004.1"/>
</dbReference>
<dbReference type="InterPro" id="IPR009057">
    <property type="entry name" value="Homeodomain-like_sf"/>
</dbReference>
<dbReference type="SUPFAM" id="SSF46689">
    <property type="entry name" value="Homeodomain-like"/>
    <property type="match status" value="1"/>
</dbReference>
<accession>A0A1M5VY03</accession>
<gene>
    <name evidence="3" type="ORF">SAMN04488109_5509</name>
</gene>
<dbReference type="Proteomes" id="UP000184212">
    <property type="component" value="Unassembled WGS sequence"/>
</dbReference>
<dbReference type="STRING" id="947013.SAMN04488109_5509"/>
<feature type="compositionally biased region" description="Low complexity" evidence="1">
    <location>
        <begin position="1"/>
        <end position="20"/>
    </location>
</feature>
<keyword evidence="3" id="KW-0238">DNA-binding</keyword>
<feature type="domain" description="Tetracyclin repressor-like C-terminal" evidence="2">
    <location>
        <begin position="107"/>
        <end position="233"/>
    </location>
</feature>